<keyword evidence="6 8" id="KW-0472">Membrane</keyword>
<keyword evidence="4 8" id="KW-0812">Transmembrane</keyword>
<keyword evidence="7" id="KW-0924">Ammonia transport</keyword>
<keyword evidence="11" id="KW-1185">Reference proteome</keyword>
<feature type="domain" description="Ammonium transporter AmtB-like" evidence="9">
    <location>
        <begin position="54"/>
        <end position="145"/>
    </location>
</feature>
<feature type="transmembrane region" description="Helical" evidence="8">
    <location>
        <begin position="54"/>
        <end position="73"/>
    </location>
</feature>
<dbReference type="PANTHER" id="PTHR11730">
    <property type="entry name" value="AMMONIUM TRANSPORTER"/>
    <property type="match status" value="1"/>
</dbReference>
<comment type="subcellular location">
    <subcellularLocation>
        <location evidence="1">Membrane</location>
        <topology evidence="1">Multi-pass membrane protein</topology>
    </subcellularLocation>
</comment>
<evidence type="ECO:0000259" key="9">
    <source>
        <dbReference type="Pfam" id="PF00909"/>
    </source>
</evidence>
<gene>
    <name evidence="10" type="ORF">PCOR1329_LOCUS22591</name>
</gene>
<reference evidence="10" key="1">
    <citation type="submission" date="2023-10" db="EMBL/GenBank/DDBJ databases">
        <authorList>
            <person name="Chen Y."/>
            <person name="Shah S."/>
            <person name="Dougan E. K."/>
            <person name="Thang M."/>
            <person name="Chan C."/>
        </authorList>
    </citation>
    <scope>NUCLEOTIDE SEQUENCE [LARGE SCALE GENOMIC DNA]</scope>
</reference>
<evidence type="ECO:0000256" key="1">
    <source>
        <dbReference type="ARBA" id="ARBA00004141"/>
    </source>
</evidence>
<dbReference type="SUPFAM" id="SSF111352">
    <property type="entry name" value="Ammonium transporter"/>
    <property type="match status" value="1"/>
</dbReference>
<dbReference type="PANTHER" id="PTHR11730:SF6">
    <property type="entry name" value="AMMONIUM TRANSPORTER"/>
    <property type="match status" value="1"/>
</dbReference>
<evidence type="ECO:0000256" key="3">
    <source>
        <dbReference type="ARBA" id="ARBA00022448"/>
    </source>
</evidence>
<dbReference type="Pfam" id="PF00909">
    <property type="entry name" value="Ammonium_transp"/>
    <property type="match status" value="1"/>
</dbReference>
<dbReference type="Gene3D" id="1.10.3430.10">
    <property type="entry name" value="Ammonium transporter AmtB like domains"/>
    <property type="match status" value="1"/>
</dbReference>
<evidence type="ECO:0000256" key="7">
    <source>
        <dbReference type="ARBA" id="ARBA00023177"/>
    </source>
</evidence>
<protein>
    <recommendedName>
        <fullName evidence="9">Ammonium transporter AmtB-like domain-containing protein</fullName>
    </recommendedName>
</protein>
<accession>A0ABN9RSA1</accession>
<feature type="non-terminal residue" evidence="10">
    <location>
        <position position="1"/>
    </location>
</feature>
<proteinExistence type="inferred from homology"/>
<evidence type="ECO:0000256" key="4">
    <source>
        <dbReference type="ARBA" id="ARBA00022692"/>
    </source>
</evidence>
<keyword evidence="5 8" id="KW-1133">Transmembrane helix</keyword>
<dbReference type="InterPro" id="IPR024041">
    <property type="entry name" value="NH4_transpt_AmtB-like_dom"/>
</dbReference>
<feature type="non-terminal residue" evidence="10">
    <location>
        <position position="164"/>
    </location>
</feature>
<evidence type="ECO:0000313" key="11">
    <source>
        <dbReference type="Proteomes" id="UP001189429"/>
    </source>
</evidence>
<evidence type="ECO:0000256" key="8">
    <source>
        <dbReference type="SAM" id="Phobius"/>
    </source>
</evidence>
<dbReference type="InterPro" id="IPR029020">
    <property type="entry name" value="Ammonium/urea_transptr"/>
</dbReference>
<evidence type="ECO:0000256" key="5">
    <source>
        <dbReference type="ARBA" id="ARBA00022989"/>
    </source>
</evidence>
<dbReference type="EMBL" id="CAUYUJ010007566">
    <property type="protein sequence ID" value="CAK0821202.1"/>
    <property type="molecule type" value="Genomic_DNA"/>
</dbReference>
<evidence type="ECO:0000313" key="10">
    <source>
        <dbReference type="EMBL" id="CAK0821202.1"/>
    </source>
</evidence>
<comment type="similarity">
    <text evidence="2">Belongs to the ammonia transporter channel (TC 1.A.11.2) family.</text>
</comment>
<keyword evidence="3" id="KW-0813">Transport</keyword>
<evidence type="ECO:0000256" key="6">
    <source>
        <dbReference type="ARBA" id="ARBA00023136"/>
    </source>
</evidence>
<evidence type="ECO:0000256" key="2">
    <source>
        <dbReference type="ARBA" id="ARBA00005887"/>
    </source>
</evidence>
<name>A0ABN9RSA1_9DINO</name>
<dbReference type="Proteomes" id="UP001189429">
    <property type="component" value="Unassembled WGS sequence"/>
</dbReference>
<sequence length="164" mass="17485">RPCDLRAAADEAHRMTVLAKNIMDSCASAIAFWIFNEVGQPSIVRVDGVTQPHLLLWHWAFCAASVTICSGAMAERTHMTAYLTFAACMAGVVYPTVADSAWGSGRFAGEFHGRWHEGYDYHDFAGSGVVHVLGGTSALWATRCWGGASCGQRTAGSSPASSRG</sequence>
<feature type="transmembrane region" description="Helical" evidence="8">
    <location>
        <begin position="79"/>
        <end position="97"/>
    </location>
</feature>
<comment type="caution">
    <text evidence="10">The sequence shown here is derived from an EMBL/GenBank/DDBJ whole genome shotgun (WGS) entry which is preliminary data.</text>
</comment>
<organism evidence="10 11">
    <name type="scientific">Prorocentrum cordatum</name>
    <dbReference type="NCBI Taxonomy" id="2364126"/>
    <lineage>
        <taxon>Eukaryota</taxon>
        <taxon>Sar</taxon>
        <taxon>Alveolata</taxon>
        <taxon>Dinophyceae</taxon>
        <taxon>Prorocentrales</taxon>
        <taxon>Prorocentraceae</taxon>
        <taxon>Prorocentrum</taxon>
    </lineage>
</organism>